<sequence length="275" mass="29318">QRRLGGIRGIGGIRVRGPEGGRDGSRGGDTGLPVRAVEGGRGPEGEVPGGPQAGRRAGCSGDRGRVRVELLRQRGVRHVAVPTRHRLHPGQGRSDRPGEGRGLGVVLGPPPAEVAGPVPQGPRQDEGVGRGGDTEGRVQHGDVGPQGGARAVLRAGRRQGKRVGERRGVHEGVLRRDEVRLRRVAVERRARLLLREGHARLPGGRRGPRQVRAVRGAEEADGGEDVHGQAQQALEHGDAGGGLRRAVSELLGFIHNYFMLKLLYDDRTIYDLDLG</sequence>
<feature type="compositionally biased region" description="Basic and acidic residues" evidence="1">
    <location>
        <begin position="16"/>
        <end position="26"/>
    </location>
</feature>
<dbReference type="Proteomes" id="UP000266841">
    <property type="component" value="Unassembled WGS sequence"/>
</dbReference>
<evidence type="ECO:0000256" key="1">
    <source>
        <dbReference type="SAM" id="MobiDB-lite"/>
    </source>
</evidence>
<feature type="non-terminal residue" evidence="2">
    <location>
        <position position="1"/>
    </location>
</feature>
<name>K0SUF7_THAOC</name>
<feature type="compositionally biased region" description="Basic and acidic residues" evidence="1">
    <location>
        <begin position="123"/>
        <end position="140"/>
    </location>
</feature>
<evidence type="ECO:0000313" key="3">
    <source>
        <dbReference type="Proteomes" id="UP000266841"/>
    </source>
</evidence>
<feature type="compositionally biased region" description="Gly residues" evidence="1">
    <location>
        <begin position="39"/>
        <end position="52"/>
    </location>
</feature>
<protein>
    <submittedName>
        <fullName evidence="2">Uncharacterized protein</fullName>
    </submittedName>
</protein>
<proteinExistence type="predicted"/>
<dbReference type="AlphaFoldDB" id="K0SUF7"/>
<feature type="region of interest" description="Disordered" evidence="1">
    <location>
        <begin position="111"/>
        <end position="148"/>
    </location>
</feature>
<dbReference type="EMBL" id="AGNL01019325">
    <property type="protein sequence ID" value="EJK61907.1"/>
    <property type="molecule type" value="Genomic_DNA"/>
</dbReference>
<feature type="compositionally biased region" description="Low complexity" evidence="1">
    <location>
        <begin position="113"/>
        <end position="122"/>
    </location>
</feature>
<feature type="region of interest" description="Disordered" evidence="1">
    <location>
        <begin position="201"/>
        <end position="226"/>
    </location>
</feature>
<feature type="compositionally biased region" description="Gly residues" evidence="1">
    <location>
        <begin position="1"/>
        <end position="14"/>
    </location>
</feature>
<evidence type="ECO:0000313" key="2">
    <source>
        <dbReference type="EMBL" id="EJK61907.1"/>
    </source>
</evidence>
<reference evidence="2 3" key="1">
    <citation type="journal article" date="2012" name="Genome Biol.">
        <title>Genome and low-iron response of an oceanic diatom adapted to chronic iron limitation.</title>
        <authorList>
            <person name="Lommer M."/>
            <person name="Specht M."/>
            <person name="Roy A.S."/>
            <person name="Kraemer L."/>
            <person name="Andreson R."/>
            <person name="Gutowska M.A."/>
            <person name="Wolf J."/>
            <person name="Bergner S.V."/>
            <person name="Schilhabel M.B."/>
            <person name="Klostermeier U.C."/>
            <person name="Beiko R.G."/>
            <person name="Rosenstiel P."/>
            <person name="Hippler M."/>
            <person name="Laroche J."/>
        </authorList>
    </citation>
    <scope>NUCLEOTIDE SEQUENCE [LARGE SCALE GENOMIC DNA]</scope>
    <source>
        <strain evidence="2 3">CCMP1005</strain>
    </source>
</reference>
<accession>K0SUF7</accession>
<feature type="region of interest" description="Disordered" evidence="1">
    <location>
        <begin position="1"/>
        <end position="63"/>
    </location>
</feature>
<keyword evidence="3" id="KW-1185">Reference proteome</keyword>
<gene>
    <name evidence="2" type="ORF">THAOC_17515</name>
</gene>
<organism evidence="2 3">
    <name type="scientific">Thalassiosira oceanica</name>
    <name type="common">Marine diatom</name>
    <dbReference type="NCBI Taxonomy" id="159749"/>
    <lineage>
        <taxon>Eukaryota</taxon>
        <taxon>Sar</taxon>
        <taxon>Stramenopiles</taxon>
        <taxon>Ochrophyta</taxon>
        <taxon>Bacillariophyta</taxon>
        <taxon>Coscinodiscophyceae</taxon>
        <taxon>Thalassiosirophycidae</taxon>
        <taxon>Thalassiosirales</taxon>
        <taxon>Thalassiosiraceae</taxon>
        <taxon>Thalassiosira</taxon>
    </lineage>
</organism>
<comment type="caution">
    <text evidence="2">The sequence shown here is derived from an EMBL/GenBank/DDBJ whole genome shotgun (WGS) entry which is preliminary data.</text>
</comment>